<dbReference type="KEGG" id="hbs:IPV69_17990"/>
<dbReference type="PANTHER" id="PTHR37827:SF1">
    <property type="entry name" value="HNH DOMAIN-CONTAINING PROTEIN"/>
    <property type="match status" value="1"/>
</dbReference>
<proteinExistence type="predicted"/>
<reference evidence="2 3" key="1">
    <citation type="submission" date="2020-10" db="EMBL/GenBank/DDBJ databases">
        <title>Wide distribution of Phycisphaera-like planctomycetes from WD2101 soil group in peatlands and genome analysis of the first cultivated representative.</title>
        <authorList>
            <person name="Dedysh S.N."/>
            <person name="Beletsky A.V."/>
            <person name="Ivanova A."/>
            <person name="Kulichevskaya I.S."/>
            <person name="Suzina N.E."/>
            <person name="Philippov D.A."/>
            <person name="Rakitin A.L."/>
            <person name="Mardanov A.V."/>
            <person name="Ravin N.V."/>
        </authorList>
    </citation>
    <scope>NUCLEOTIDE SEQUENCE [LARGE SCALE GENOMIC DNA]</scope>
    <source>
        <strain evidence="2 3">M1803</strain>
    </source>
</reference>
<organism evidence="2 3">
    <name type="scientific">Humisphaera borealis</name>
    <dbReference type="NCBI Taxonomy" id="2807512"/>
    <lineage>
        <taxon>Bacteria</taxon>
        <taxon>Pseudomonadati</taxon>
        <taxon>Planctomycetota</taxon>
        <taxon>Phycisphaerae</taxon>
        <taxon>Tepidisphaerales</taxon>
        <taxon>Tepidisphaeraceae</taxon>
        <taxon>Humisphaera</taxon>
    </lineage>
</organism>
<evidence type="ECO:0000313" key="2">
    <source>
        <dbReference type="EMBL" id="QOV88139.1"/>
    </source>
</evidence>
<keyword evidence="3" id="KW-1185">Reference proteome</keyword>
<dbReference type="Pfam" id="PF01844">
    <property type="entry name" value="HNH"/>
    <property type="match status" value="1"/>
</dbReference>
<dbReference type="GO" id="GO:0008270">
    <property type="term" value="F:zinc ion binding"/>
    <property type="evidence" value="ECO:0007669"/>
    <property type="project" value="InterPro"/>
</dbReference>
<name>A0A7M2WRX2_9BACT</name>
<protein>
    <submittedName>
        <fullName evidence="2">HNH endonuclease</fullName>
    </submittedName>
</protein>
<keyword evidence="2" id="KW-0255">Endonuclease</keyword>
<accession>A0A7M2WRX2</accession>
<dbReference type="PANTHER" id="PTHR37827">
    <property type="entry name" value="TUDOR DOMAIN-CONTAINING PROTEIN"/>
    <property type="match status" value="1"/>
</dbReference>
<dbReference type="InterPro" id="IPR002711">
    <property type="entry name" value="HNH"/>
</dbReference>
<dbReference type="AlphaFoldDB" id="A0A7M2WRX2"/>
<dbReference type="GO" id="GO:0003676">
    <property type="term" value="F:nucleic acid binding"/>
    <property type="evidence" value="ECO:0007669"/>
    <property type="project" value="InterPro"/>
</dbReference>
<dbReference type="RefSeq" id="WP_206291109.1">
    <property type="nucleotide sequence ID" value="NZ_CP063458.1"/>
</dbReference>
<dbReference type="InterPro" id="IPR003615">
    <property type="entry name" value="HNH_nuc"/>
</dbReference>
<dbReference type="CDD" id="cd00085">
    <property type="entry name" value="HNHc"/>
    <property type="match status" value="1"/>
</dbReference>
<feature type="domain" description="HNH" evidence="1">
    <location>
        <begin position="11"/>
        <end position="52"/>
    </location>
</feature>
<sequence>MARRDAPWQTCELCERSVPPGMVTLHHLTPKQKGGKAEDRAPVCRPCHKQIHAIFGNTDLARSYADILRLREAPQMRPFLVWIRKQKPDRNFRTVMSNDHPLRRRRR</sequence>
<gene>
    <name evidence="2" type="ORF">IPV69_17990</name>
</gene>
<dbReference type="Gene3D" id="1.10.30.50">
    <property type="match status" value="1"/>
</dbReference>
<dbReference type="GO" id="GO:0004519">
    <property type="term" value="F:endonuclease activity"/>
    <property type="evidence" value="ECO:0007669"/>
    <property type="project" value="UniProtKB-KW"/>
</dbReference>
<dbReference type="Proteomes" id="UP000593765">
    <property type="component" value="Chromosome"/>
</dbReference>
<keyword evidence="2" id="KW-0540">Nuclease</keyword>
<dbReference type="EMBL" id="CP063458">
    <property type="protein sequence ID" value="QOV88139.1"/>
    <property type="molecule type" value="Genomic_DNA"/>
</dbReference>
<evidence type="ECO:0000259" key="1">
    <source>
        <dbReference type="Pfam" id="PF01844"/>
    </source>
</evidence>
<keyword evidence="2" id="KW-0378">Hydrolase</keyword>
<evidence type="ECO:0000313" key="3">
    <source>
        <dbReference type="Proteomes" id="UP000593765"/>
    </source>
</evidence>